<evidence type="ECO:0000259" key="1">
    <source>
        <dbReference type="PROSITE" id="PS51186"/>
    </source>
</evidence>
<dbReference type="GO" id="GO:0016747">
    <property type="term" value="F:acyltransferase activity, transferring groups other than amino-acyl groups"/>
    <property type="evidence" value="ECO:0007669"/>
    <property type="project" value="InterPro"/>
</dbReference>
<dbReference type="EMBL" id="QTZN02000076">
    <property type="protein sequence ID" value="MVB09248.1"/>
    <property type="molecule type" value="Genomic_DNA"/>
</dbReference>
<dbReference type="EMBL" id="WOTW01000076">
    <property type="protein sequence ID" value="MUP40043.1"/>
    <property type="molecule type" value="Genomic_DNA"/>
</dbReference>
<dbReference type="Pfam" id="PF00583">
    <property type="entry name" value="Acetyltransf_1"/>
    <property type="match status" value="1"/>
</dbReference>
<dbReference type="Proteomes" id="UP000285951">
    <property type="component" value="Unassembled WGS sequence"/>
</dbReference>
<keyword evidence="2" id="KW-0808">Transferase</keyword>
<name>A0A7M4DBL4_9BACT</name>
<proteinExistence type="predicted"/>
<evidence type="ECO:0000313" key="2">
    <source>
        <dbReference type="EMBL" id="MUP40043.1"/>
    </source>
</evidence>
<dbReference type="SUPFAM" id="SSF55729">
    <property type="entry name" value="Acyl-CoA N-acyltransferases (Nat)"/>
    <property type="match status" value="1"/>
</dbReference>
<dbReference type="InterPro" id="IPR000182">
    <property type="entry name" value="GNAT_dom"/>
</dbReference>
<accession>A0A7M4DBL4</accession>
<dbReference type="Gene3D" id="3.40.630.30">
    <property type="match status" value="1"/>
</dbReference>
<gene>
    <name evidence="3" type="ORF">DWB62_019725</name>
    <name evidence="2" type="ORF">GNY23_19725</name>
</gene>
<dbReference type="Proteomes" id="UP000462449">
    <property type="component" value="Unassembled WGS sequence"/>
</dbReference>
<dbReference type="AlphaFoldDB" id="A0A7M4DBL4"/>
<dbReference type="InterPro" id="IPR016181">
    <property type="entry name" value="Acyl_CoA_acyltransferase"/>
</dbReference>
<evidence type="ECO:0000313" key="5">
    <source>
        <dbReference type="Proteomes" id="UP000462449"/>
    </source>
</evidence>
<evidence type="ECO:0000313" key="4">
    <source>
        <dbReference type="Proteomes" id="UP000285951"/>
    </source>
</evidence>
<dbReference type="RefSeq" id="WP_156197379.1">
    <property type="nucleotide sequence ID" value="NZ_QTZN02000076.1"/>
</dbReference>
<comment type="caution">
    <text evidence="2">The sequence shown here is derived from an EMBL/GenBank/DDBJ whole genome shotgun (WGS) entry which is preliminary data.</text>
</comment>
<dbReference type="CDD" id="cd04301">
    <property type="entry name" value="NAT_SF"/>
    <property type="match status" value="1"/>
</dbReference>
<reference evidence="2 5" key="2">
    <citation type="submission" date="2019-12" db="EMBL/GenBank/DDBJ databases">
        <title>Draft genome sequence of Labilibaculum sp. strain 44 isolated from deep waters of Black Sea.</title>
        <authorList>
            <person name="Yadav S."/>
            <person name="Villanueva L."/>
        </authorList>
    </citation>
    <scope>NUCLEOTIDE SEQUENCE [LARGE SCALE GENOMIC DNA]</scope>
    <source>
        <strain evidence="2 5">44</strain>
    </source>
</reference>
<organism evidence="2 5">
    <name type="scientific">Labilibaculum euxinus</name>
    <dbReference type="NCBI Taxonomy" id="2686357"/>
    <lineage>
        <taxon>Bacteria</taxon>
        <taxon>Pseudomonadati</taxon>
        <taxon>Bacteroidota</taxon>
        <taxon>Bacteroidia</taxon>
        <taxon>Marinilabiliales</taxon>
        <taxon>Marinifilaceae</taxon>
        <taxon>Labilibaculum</taxon>
    </lineage>
</organism>
<reference evidence="3 4" key="1">
    <citation type="submission" date="2019-11" db="EMBL/GenBank/DDBJ databases">
        <title>Draft genome sequence of Labilibaculum sp. strain SYP isolated from Black Sea.</title>
        <authorList>
            <person name="Yadav S."/>
            <person name="Villanueva L."/>
        </authorList>
    </citation>
    <scope>NUCLEOTIDE SEQUENCE [LARGE SCALE GENOMIC DNA]</scope>
    <source>
        <strain evidence="3 4">44</strain>
    </source>
</reference>
<dbReference type="PROSITE" id="PS51186">
    <property type="entry name" value="GNAT"/>
    <property type="match status" value="1"/>
</dbReference>
<protein>
    <submittedName>
        <fullName evidence="2">GNAT family N-acetyltransferase</fullName>
    </submittedName>
</protein>
<dbReference type="OrthoDB" id="7205533at2"/>
<sequence length="174" mass="20261">MITDFIIRRAETSDALCIAMFKIQVWLDTYAAGGVNNEYAEYLASEITKEKTETILRNPNKKIFLVERDSCLIACSQLDYDTSCPVKDITDPELSVLYVSRHFHRQGIGYKLLLHAENEVRKNNGSGLWLTAYYQNQNALNFYHRRNYLVAGKCFFEMGENQYENWVFYKKLGV</sequence>
<evidence type="ECO:0000313" key="3">
    <source>
        <dbReference type="EMBL" id="MVB09248.1"/>
    </source>
</evidence>
<keyword evidence="4" id="KW-1185">Reference proteome</keyword>
<feature type="domain" description="N-acetyltransferase" evidence="1">
    <location>
        <begin position="5"/>
        <end position="174"/>
    </location>
</feature>